<gene>
    <name evidence="2" type="ORF">SAMN02745152_01348</name>
</gene>
<dbReference type="Proteomes" id="UP000190395">
    <property type="component" value="Unassembled WGS sequence"/>
</dbReference>
<sequence length="252" mass="28023">MINIDSKRNTNFAVTLTPCNFKENTYIARVPRKTITTDQILDLIAAHNQGIDRYQIGHAMELLKKEILEQAKLGFAVDIMQICKLYIAPISSVQSLTPEAESITGFEARFSTNEELRETLKEITAAVSAVVDSAPQITQIENPVSGYAEGVLKATFSARIKGKKLKVGGENSGIFFIPLLEDNTANQDEQEWIKVPEEFITTNSPKMLEFHLPRNLATGKKYFIGIRTSIRGTQELKNAVTGFSKIAVTIEE</sequence>
<name>A0A1T4NVR3_9SPIR</name>
<accession>A0A1T4NVR3</accession>
<dbReference type="CDD" id="cd12843">
    <property type="entry name" value="Bvu_2165_C_like"/>
    <property type="match status" value="1"/>
</dbReference>
<proteinExistence type="predicted"/>
<dbReference type="Pfam" id="PF14734">
    <property type="entry name" value="DUF4469"/>
    <property type="match status" value="1"/>
</dbReference>
<keyword evidence="3" id="KW-1185">Reference proteome</keyword>
<evidence type="ECO:0000313" key="3">
    <source>
        <dbReference type="Proteomes" id="UP000190395"/>
    </source>
</evidence>
<evidence type="ECO:0000313" key="2">
    <source>
        <dbReference type="EMBL" id="SJZ83275.1"/>
    </source>
</evidence>
<dbReference type="EMBL" id="FUXC01000007">
    <property type="protein sequence ID" value="SJZ83275.1"/>
    <property type="molecule type" value="Genomic_DNA"/>
</dbReference>
<dbReference type="InterPro" id="IPR027824">
    <property type="entry name" value="DUF4469"/>
</dbReference>
<feature type="domain" description="DUF4469" evidence="1">
    <location>
        <begin position="136"/>
        <end position="239"/>
    </location>
</feature>
<evidence type="ECO:0000259" key="1">
    <source>
        <dbReference type="Pfam" id="PF14734"/>
    </source>
</evidence>
<dbReference type="GeneID" id="303367585"/>
<dbReference type="Gene3D" id="2.70.50.70">
    <property type="match status" value="1"/>
</dbReference>
<dbReference type="RefSeq" id="WP_159443504.1">
    <property type="nucleotide sequence ID" value="NZ_CAMEQG010000008.1"/>
</dbReference>
<organism evidence="2 3">
    <name type="scientific">Treponema berlinense</name>
    <dbReference type="NCBI Taxonomy" id="225004"/>
    <lineage>
        <taxon>Bacteria</taxon>
        <taxon>Pseudomonadati</taxon>
        <taxon>Spirochaetota</taxon>
        <taxon>Spirochaetia</taxon>
        <taxon>Spirochaetales</taxon>
        <taxon>Treponemataceae</taxon>
        <taxon>Treponema</taxon>
    </lineage>
</organism>
<dbReference type="OrthoDB" id="1117166at2"/>
<reference evidence="2 3" key="1">
    <citation type="submission" date="2017-02" db="EMBL/GenBank/DDBJ databases">
        <authorList>
            <person name="Peterson S.W."/>
        </authorList>
    </citation>
    <scope>NUCLEOTIDE SEQUENCE [LARGE SCALE GENOMIC DNA]</scope>
    <source>
        <strain evidence="2 3">ATCC BAA-909</strain>
    </source>
</reference>
<dbReference type="AlphaFoldDB" id="A0A1T4NVR3"/>
<protein>
    <recommendedName>
        <fullName evidence="1">DUF4469 domain-containing protein</fullName>
    </recommendedName>
</protein>